<keyword evidence="2" id="KW-1185">Reference proteome</keyword>
<accession>A0ABV4NAV5</accession>
<dbReference type="EMBL" id="JBFRUW010000028">
    <property type="protein sequence ID" value="MFA0568525.1"/>
    <property type="molecule type" value="Genomic_DNA"/>
</dbReference>
<gene>
    <name evidence="1" type="ORF">AB4566_09585</name>
</gene>
<protein>
    <submittedName>
        <fullName evidence="1">Transcriptional regulator</fullName>
    </submittedName>
</protein>
<dbReference type="RefSeq" id="WP_137371801.1">
    <property type="nucleotide sequence ID" value="NZ_AP025491.1"/>
</dbReference>
<proteinExistence type="predicted"/>
<organism evidence="1 2">
    <name type="scientific">Vibrio gallaecicus</name>
    <dbReference type="NCBI Taxonomy" id="552386"/>
    <lineage>
        <taxon>Bacteria</taxon>
        <taxon>Pseudomonadati</taxon>
        <taxon>Pseudomonadota</taxon>
        <taxon>Gammaproteobacteria</taxon>
        <taxon>Vibrionales</taxon>
        <taxon>Vibrionaceae</taxon>
        <taxon>Vibrio</taxon>
    </lineage>
</organism>
<evidence type="ECO:0000313" key="2">
    <source>
        <dbReference type="Proteomes" id="UP001570417"/>
    </source>
</evidence>
<dbReference type="Proteomes" id="UP001570417">
    <property type="component" value="Unassembled WGS sequence"/>
</dbReference>
<name>A0ABV4NAV5_9VIBR</name>
<comment type="caution">
    <text evidence="1">The sequence shown here is derived from an EMBL/GenBank/DDBJ whole genome shotgun (WGS) entry which is preliminary data.</text>
</comment>
<reference evidence="1 2" key="1">
    <citation type="journal article" date="2024" name="ISME J.">
        <title>Tailless and filamentous prophages are predominant in marine Vibrio.</title>
        <authorList>
            <person name="Steensen K."/>
            <person name="Seneca J."/>
            <person name="Bartlau N."/>
            <person name="Yu X.A."/>
            <person name="Hussain F.A."/>
            <person name="Polz M.F."/>
        </authorList>
    </citation>
    <scope>NUCLEOTIDE SEQUENCE [LARGE SCALE GENOMIC DNA]</scope>
    <source>
        <strain evidence="1 2">10N.222.51.A1</strain>
    </source>
</reference>
<sequence>MNDLDAWLETISAWYKDQKHDQVLALQPLILNPPETVWGPTITDQQSKGIACWLDGCLRLHTFYLHHDCEKAYQYLMLAYSKLQSVCCDPMAEQGLKEWCVKRIQHLCVLALEFSNQQRDTTWQKESESLIESHVKFMASISWNDDQVMPSVRSH</sequence>
<evidence type="ECO:0000313" key="1">
    <source>
        <dbReference type="EMBL" id="MFA0568525.1"/>
    </source>
</evidence>